<gene>
    <name evidence="1" type="ordered locus">CJJ81176_1559</name>
</gene>
<dbReference type="KEGG" id="cjj:CJJ81176_1559"/>
<reference evidence="2" key="1">
    <citation type="submission" date="2006-12" db="EMBL/GenBank/DDBJ databases">
        <authorList>
            <person name="Fouts D.E."/>
            <person name="Nelson K.E."/>
            <person name="Sebastian Y."/>
        </authorList>
    </citation>
    <scope>NUCLEOTIDE SEQUENCE [LARGE SCALE GENOMIC DNA]</scope>
    <source>
        <strain evidence="2">81-176</strain>
    </source>
</reference>
<dbReference type="Proteomes" id="UP000000646">
    <property type="component" value="Chromosome"/>
</dbReference>
<evidence type="ECO:0008006" key="3">
    <source>
        <dbReference type="Google" id="ProtNLM"/>
    </source>
</evidence>
<dbReference type="AlphaFoldDB" id="A0A0H3PAI7"/>
<sequence>MIYDNALCFLDMPSLKNKNLCEKIGVNSINISCLEDKNLKAKFYKCEIASLSFVLALLCKLSDEGQFCDLDEGYLSAESCFGEEEAGEVLAFLKEVKYLIIDKNIHSYKDSENIKYFLNFLSVKYGLKILDSDEEECDFKKAKLNTLKELDNYDGLVLFRANLQDKNLHCSRQFLQIAKCKDQSEVEILAKDFSFKTKLCLDENLQGTIAFLNYENNGFDFTPIRIKEAK</sequence>
<accession>A0A0H3PAI7</accession>
<evidence type="ECO:0000313" key="1">
    <source>
        <dbReference type="EMBL" id="EAQ72697.1"/>
    </source>
</evidence>
<dbReference type="HOGENOM" id="CLU_087243_0_0_7"/>
<protein>
    <recommendedName>
        <fullName evidence="3">NADH dehydrogenase</fullName>
    </recommendedName>
</protein>
<dbReference type="eggNOG" id="COG1034">
    <property type="taxonomic scope" value="Bacteria"/>
</dbReference>
<dbReference type="RefSeq" id="WP_002922487.1">
    <property type="nucleotide sequence ID" value="NC_008787.1"/>
</dbReference>
<proteinExistence type="predicted"/>
<organism evidence="1 2">
    <name type="scientific">Campylobacter jejuni subsp. jejuni serotype O:23/36 (strain 81-176)</name>
    <dbReference type="NCBI Taxonomy" id="354242"/>
    <lineage>
        <taxon>Bacteria</taxon>
        <taxon>Pseudomonadati</taxon>
        <taxon>Campylobacterota</taxon>
        <taxon>Epsilonproteobacteria</taxon>
        <taxon>Campylobacterales</taxon>
        <taxon>Campylobacteraceae</taxon>
        <taxon>Campylobacter</taxon>
    </lineage>
</organism>
<dbReference type="EMBL" id="CP000538">
    <property type="protein sequence ID" value="EAQ72697.1"/>
    <property type="molecule type" value="Genomic_DNA"/>
</dbReference>
<name>A0A0H3PAI7_CAMJJ</name>
<evidence type="ECO:0000313" key="2">
    <source>
        <dbReference type="Proteomes" id="UP000000646"/>
    </source>
</evidence>